<name>A0A6J5F5Y3_9BURK</name>
<evidence type="ECO:0000313" key="2">
    <source>
        <dbReference type="Proteomes" id="UP000494329"/>
    </source>
</evidence>
<evidence type="ECO:0000313" key="1">
    <source>
        <dbReference type="EMBL" id="CAB3773022.1"/>
    </source>
</evidence>
<keyword evidence="2" id="KW-1185">Reference proteome</keyword>
<organism evidence="1 2">
    <name type="scientific">Paraburkholderia solisilvae</name>
    <dbReference type="NCBI Taxonomy" id="624376"/>
    <lineage>
        <taxon>Bacteria</taxon>
        <taxon>Pseudomonadati</taxon>
        <taxon>Pseudomonadota</taxon>
        <taxon>Betaproteobacteria</taxon>
        <taxon>Burkholderiales</taxon>
        <taxon>Burkholderiaceae</taxon>
        <taxon>Paraburkholderia</taxon>
    </lineage>
</organism>
<sequence length="80" mass="9029">MRGAENRSEIFRVGLADIQIEQQLLHLREQFIRLVEERLIELCDIECHAWFTANNSVCWARAACLAAGSCSLIKVLLDGA</sequence>
<dbReference type="EMBL" id="CADIKF010000124">
    <property type="protein sequence ID" value="CAB3773022.1"/>
    <property type="molecule type" value="Genomic_DNA"/>
</dbReference>
<proteinExistence type="predicted"/>
<gene>
    <name evidence="1" type="ORF">LMG29739_06361</name>
</gene>
<protein>
    <submittedName>
        <fullName evidence="1">Uncharacterized protein</fullName>
    </submittedName>
</protein>
<dbReference type="Proteomes" id="UP000494329">
    <property type="component" value="Unassembled WGS sequence"/>
</dbReference>
<reference evidence="1 2" key="1">
    <citation type="submission" date="2020-04" db="EMBL/GenBank/DDBJ databases">
        <authorList>
            <person name="De Canck E."/>
        </authorList>
    </citation>
    <scope>NUCLEOTIDE SEQUENCE [LARGE SCALE GENOMIC DNA]</scope>
    <source>
        <strain evidence="1 2">LMG 29739</strain>
    </source>
</reference>
<dbReference type="AlphaFoldDB" id="A0A6J5F5Y3"/>
<accession>A0A6J5F5Y3</accession>